<evidence type="ECO:0000313" key="2">
    <source>
        <dbReference type="Proteomes" id="UP000327468"/>
    </source>
</evidence>
<sequence length="87" mass="10628">MFWDQLRQQLVLRCFRWPSWFHPVGSWLTLRAIKRRRPKKVCYDHFLQTRIGTTETSDRLSSPRQFTFSHSLQSLKVSERRLHNDLL</sequence>
<comment type="caution">
    <text evidence="1">The sequence shown here is derived from an EMBL/GenBank/DDBJ whole genome shotgun (WGS) entry which is preliminary data.</text>
</comment>
<accession>A0A5N5M364</accession>
<organism evidence="1 2">
    <name type="scientific">Pangasianodon hypophthalmus</name>
    <name type="common">Striped catfish</name>
    <name type="synonym">Helicophagus hypophthalmus</name>
    <dbReference type="NCBI Taxonomy" id="310915"/>
    <lineage>
        <taxon>Eukaryota</taxon>
        <taxon>Metazoa</taxon>
        <taxon>Chordata</taxon>
        <taxon>Craniata</taxon>
        <taxon>Vertebrata</taxon>
        <taxon>Euteleostomi</taxon>
        <taxon>Actinopterygii</taxon>
        <taxon>Neopterygii</taxon>
        <taxon>Teleostei</taxon>
        <taxon>Ostariophysi</taxon>
        <taxon>Siluriformes</taxon>
        <taxon>Pangasiidae</taxon>
        <taxon>Pangasianodon</taxon>
    </lineage>
</organism>
<dbReference type="Proteomes" id="UP000327468">
    <property type="component" value="Chromosome 15"/>
</dbReference>
<name>A0A5N5M364_PANHP</name>
<keyword evidence="2" id="KW-1185">Reference proteome</keyword>
<proteinExistence type="predicted"/>
<dbReference type="AlphaFoldDB" id="A0A5N5M364"/>
<reference evidence="1 2" key="1">
    <citation type="submission" date="2019-06" db="EMBL/GenBank/DDBJ databases">
        <title>A chromosome-scale genome assembly of the striped catfish, Pangasianodon hypophthalmus.</title>
        <authorList>
            <person name="Wen M."/>
            <person name="Zahm M."/>
            <person name="Roques C."/>
            <person name="Cabau C."/>
            <person name="Klopp C."/>
            <person name="Donnadieu C."/>
            <person name="Jouanno E."/>
            <person name="Avarre J.-C."/>
            <person name="Campet M."/>
            <person name="Ha T.T.T."/>
            <person name="Dugue R."/>
            <person name="Lampietro C."/>
            <person name="Louis A."/>
            <person name="Herpin A."/>
            <person name="Echchiki A."/>
            <person name="Berthelot C."/>
            <person name="Parey E."/>
            <person name="Roest-Crollius H."/>
            <person name="Braasch I."/>
            <person name="Postlethwait J."/>
            <person name="Bobe J."/>
            <person name="Montfort J."/>
            <person name="Bouchez O."/>
            <person name="Begum T."/>
            <person name="Schartl M."/>
            <person name="Guiguen Y."/>
        </authorList>
    </citation>
    <scope>NUCLEOTIDE SEQUENCE [LARGE SCALE GENOMIC DNA]</scope>
    <source>
        <strain evidence="1 2">Indonesia</strain>
        <tissue evidence="1">Blood</tissue>
    </source>
</reference>
<protein>
    <submittedName>
        <fullName evidence="1">Uncharacterized protein</fullName>
    </submittedName>
</protein>
<gene>
    <name evidence="1" type="ORF">PHYPO_G00059790</name>
</gene>
<dbReference type="EMBL" id="VFJC01000016">
    <property type="protein sequence ID" value="KAB5548801.1"/>
    <property type="molecule type" value="Genomic_DNA"/>
</dbReference>
<evidence type="ECO:0000313" key="1">
    <source>
        <dbReference type="EMBL" id="KAB5548801.1"/>
    </source>
</evidence>